<protein>
    <submittedName>
        <fullName evidence="1">DUF6074 family protein</fullName>
    </submittedName>
</protein>
<organism evidence="1 2">
    <name type="scientific">Mesorhizobium shangrilense</name>
    <dbReference type="NCBI Taxonomy" id="460060"/>
    <lineage>
        <taxon>Bacteria</taxon>
        <taxon>Pseudomonadati</taxon>
        <taxon>Pseudomonadota</taxon>
        <taxon>Alphaproteobacteria</taxon>
        <taxon>Hyphomicrobiales</taxon>
        <taxon>Phyllobacteriaceae</taxon>
        <taxon>Mesorhizobium</taxon>
    </lineage>
</organism>
<keyword evidence="2" id="KW-1185">Reference proteome</keyword>
<dbReference type="EMBL" id="JBEWSZ010000001">
    <property type="protein sequence ID" value="MET2828943.1"/>
    <property type="molecule type" value="Genomic_DNA"/>
</dbReference>
<dbReference type="InterPro" id="IPR045720">
    <property type="entry name" value="DUF6074"/>
</dbReference>
<name>A0ABV2DHQ3_9HYPH</name>
<comment type="caution">
    <text evidence="1">The sequence shown here is derived from an EMBL/GenBank/DDBJ whole genome shotgun (WGS) entry which is preliminary data.</text>
</comment>
<evidence type="ECO:0000313" key="2">
    <source>
        <dbReference type="Proteomes" id="UP001548832"/>
    </source>
</evidence>
<dbReference type="Pfam" id="PF19551">
    <property type="entry name" value="DUF6074"/>
    <property type="match status" value="1"/>
</dbReference>
<dbReference type="RefSeq" id="WP_354460917.1">
    <property type="nucleotide sequence ID" value="NZ_JBEWSZ010000001.1"/>
</dbReference>
<proteinExistence type="predicted"/>
<sequence length="103" mass="11530">MMRNDLTGLPLFDWRPTGTVLPFPAARQVTRVRETAARLLVLSREPALIPTREDLGIATLEFELTVVGIDRAAIGRELLAFHCAVNIELARLAGWDPLRGQRR</sequence>
<evidence type="ECO:0000313" key="1">
    <source>
        <dbReference type="EMBL" id="MET2828943.1"/>
    </source>
</evidence>
<reference evidence="1 2" key="1">
    <citation type="submission" date="2024-06" db="EMBL/GenBank/DDBJ databases">
        <authorList>
            <person name="Kim D.-U."/>
        </authorList>
    </citation>
    <scope>NUCLEOTIDE SEQUENCE [LARGE SCALE GENOMIC DNA]</scope>
    <source>
        <strain evidence="1 2">KACC15460</strain>
    </source>
</reference>
<dbReference type="Proteomes" id="UP001548832">
    <property type="component" value="Unassembled WGS sequence"/>
</dbReference>
<accession>A0ABV2DHQ3</accession>
<gene>
    <name evidence="1" type="ORF">ABVQ20_18355</name>
</gene>